<evidence type="ECO:0000256" key="9">
    <source>
        <dbReference type="ARBA" id="ARBA00022617"/>
    </source>
</evidence>
<dbReference type="GO" id="GO:0006099">
    <property type="term" value="P:tricarboxylic acid cycle"/>
    <property type="evidence" value="ECO:0007669"/>
    <property type="project" value="UniProtKB-UniPathway"/>
</dbReference>
<reference evidence="17 18" key="1">
    <citation type="submission" date="2020-08" db="EMBL/GenBank/DDBJ databases">
        <title>Genomic Encyclopedia of Type Strains, Phase IV (KMG-IV): sequencing the most valuable type-strain genomes for metagenomic binning, comparative biology and taxonomic classification.</title>
        <authorList>
            <person name="Goeker M."/>
        </authorList>
    </citation>
    <scope>NUCLEOTIDE SEQUENCE [LARGE SCALE GENOMIC DNA]</scope>
    <source>
        <strain evidence="17 18">DSM 103377</strain>
    </source>
</reference>
<evidence type="ECO:0000256" key="1">
    <source>
        <dbReference type="ARBA" id="ARBA00001971"/>
    </source>
</evidence>
<comment type="pathway">
    <text evidence="4">Carbohydrate metabolism; tricarboxylic acid cycle.</text>
</comment>
<protein>
    <recommendedName>
        <fullName evidence="6">Succinate dehydrogenase hydrophobic membrane anchor subunit</fullName>
    </recommendedName>
</protein>
<dbReference type="InterPro" id="IPR014312">
    <property type="entry name" value="Succ_DH_anchor"/>
</dbReference>
<evidence type="ECO:0000256" key="2">
    <source>
        <dbReference type="ARBA" id="ARBA00004050"/>
    </source>
</evidence>
<dbReference type="Gene3D" id="1.20.1300.10">
    <property type="entry name" value="Fumarate reductase/succinate dehydrogenase, transmembrane subunit"/>
    <property type="match status" value="1"/>
</dbReference>
<dbReference type="NCBIfam" id="TIGR02968">
    <property type="entry name" value="succ_dehyd_anc"/>
    <property type="match status" value="1"/>
</dbReference>
<proteinExistence type="predicted"/>
<keyword evidence="13 16" id="KW-1133">Transmembrane helix</keyword>
<evidence type="ECO:0000256" key="14">
    <source>
        <dbReference type="ARBA" id="ARBA00023004"/>
    </source>
</evidence>
<evidence type="ECO:0000256" key="5">
    <source>
        <dbReference type="ARBA" id="ARBA00011558"/>
    </source>
</evidence>
<keyword evidence="8" id="KW-0816">Tricarboxylic acid cycle</keyword>
<evidence type="ECO:0000256" key="7">
    <source>
        <dbReference type="ARBA" id="ARBA00022448"/>
    </source>
</evidence>
<evidence type="ECO:0000256" key="8">
    <source>
        <dbReference type="ARBA" id="ARBA00022532"/>
    </source>
</evidence>
<keyword evidence="12" id="KW-0249">Electron transport</keyword>
<evidence type="ECO:0000256" key="13">
    <source>
        <dbReference type="ARBA" id="ARBA00022989"/>
    </source>
</evidence>
<keyword evidence="15 16" id="KW-0472">Membrane</keyword>
<dbReference type="InterPro" id="IPR000701">
    <property type="entry name" value="SuccDH_FuR_B_TM-su"/>
</dbReference>
<feature type="transmembrane region" description="Helical" evidence="16">
    <location>
        <begin position="100"/>
        <end position="123"/>
    </location>
</feature>
<comment type="subcellular location">
    <subcellularLocation>
        <location evidence="3">Membrane</location>
        <topology evidence="3">Multi-pass membrane protein</topology>
    </subcellularLocation>
</comment>
<feature type="transmembrane region" description="Helical" evidence="16">
    <location>
        <begin position="55"/>
        <end position="79"/>
    </location>
</feature>
<comment type="subunit">
    <text evidence="5">Part of an enzyme complex containing four subunits: a flavoprotein, an iron-sulfur protein, plus two membrane-anchoring proteins, SdhC and SdhD.</text>
</comment>
<dbReference type="InterPro" id="IPR034804">
    <property type="entry name" value="SQR/QFR_C/D"/>
</dbReference>
<dbReference type="GO" id="GO:0016020">
    <property type="term" value="C:membrane"/>
    <property type="evidence" value="ECO:0007669"/>
    <property type="project" value="UniProtKB-SubCell"/>
</dbReference>
<dbReference type="Proteomes" id="UP000553766">
    <property type="component" value="Unassembled WGS sequence"/>
</dbReference>
<evidence type="ECO:0000256" key="10">
    <source>
        <dbReference type="ARBA" id="ARBA00022692"/>
    </source>
</evidence>
<dbReference type="EMBL" id="JACIJS010000008">
    <property type="protein sequence ID" value="MBB5516694.1"/>
    <property type="molecule type" value="Genomic_DNA"/>
</dbReference>
<dbReference type="UniPathway" id="UPA00223"/>
<evidence type="ECO:0000313" key="17">
    <source>
        <dbReference type="EMBL" id="MBB5516694.1"/>
    </source>
</evidence>
<comment type="function">
    <text evidence="2">Membrane-anchoring subunit of succinate dehydrogenase (SDH).</text>
</comment>
<keyword evidence="10 16" id="KW-0812">Transmembrane</keyword>
<comment type="cofactor">
    <cofactor evidence="1">
        <name>heme</name>
        <dbReference type="ChEBI" id="CHEBI:30413"/>
    </cofactor>
</comment>
<keyword evidence="18" id="KW-1185">Reference proteome</keyword>
<organism evidence="17 18">
    <name type="scientific">Rubricella aquisinus</name>
    <dbReference type="NCBI Taxonomy" id="2028108"/>
    <lineage>
        <taxon>Bacteria</taxon>
        <taxon>Pseudomonadati</taxon>
        <taxon>Pseudomonadota</taxon>
        <taxon>Alphaproteobacteria</taxon>
        <taxon>Rhodobacterales</taxon>
        <taxon>Paracoccaceae</taxon>
        <taxon>Rubricella</taxon>
    </lineage>
</organism>
<feature type="transmembrane region" description="Helical" evidence="16">
    <location>
        <begin position="31"/>
        <end position="49"/>
    </location>
</feature>
<dbReference type="SUPFAM" id="SSF81343">
    <property type="entry name" value="Fumarate reductase respiratory complex transmembrane subunits"/>
    <property type="match status" value="1"/>
</dbReference>
<evidence type="ECO:0000256" key="11">
    <source>
        <dbReference type="ARBA" id="ARBA00022723"/>
    </source>
</evidence>
<evidence type="ECO:0000313" key="18">
    <source>
        <dbReference type="Proteomes" id="UP000553766"/>
    </source>
</evidence>
<keyword evidence="14" id="KW-0408">Iron</keyword>
<dbReference type="RefSeq" id="WP_184012558.1">
    <property type="nucleotide sequence ID" value="NZ_JACIJS010000008.1"/>
</dbReference>
<name>A0A840X1P6_9RHOB</name>
<dbReference type="CDD" id="cd03495">
    <property type="entry name" value="SQR_TypeC_SdhD_like"/>
    <property type="match status" value="1"/>
</dbReference>
<keyword evidence="11" id="KW-0479">Metal-binding</keyword>
<dbReference type="GO" id="GO:0046872">
    <property type="term" value="F:metal ion binding"/>
    <property type="evidence" value="ECO:0007669"/>
    <property type="project" value="UniProtKB-KW"/>
</dbReference>
<comment type="caution">
    <text evidence="17">The sequence shown here is derived from an EMBL/GenBank/DDBJ whole genome shotgun (WGS) entry which is preliminary data.</text>
</comment>
<evidence type="ECO:0000256" key="16">
    <source>
        <dbReference type="SAM" id="Phobius"/>
    </source>
</evidence>
<evidence type="ECO:0000256" key="15">
    <source>
        <dbReference type="ARBA" id="ARBA00023136"/>
    </source>
</evidence>
<sequence>MDYRTNRKRAAGLGSAKDGVEHYWQMKVTSYALVFLTPLFIFTFGRLLGAEHAQVVAAFGNPFNAVVAILMIGVSFYHLKLGLQVVIEDYVHGSARMPSLLANTFFCYALGAAGIFAVAKIAFGV</sequence>
<dbReference type="AlphaFoldDB" id="A0A840X1P6"/>
<keyword evidence="7" id="KW-0813">Transport</keyword>
<dbReference type="Pfam" id="PF01127">
    <property type="entry name" value="Sdh_cyt"/>
    <property type="match status" value="1"/>
</dbReference>
<evidence type="ECO:0000256" key="4">
    <source>
        <dbReference type="ARBA" id="ARBA00005163"/>
    </source>
</evidence>
<dbReference type="GO" id="GO:0020037">
    <property type="term" value="F:heme binding"/>
    <property type="evidence" value="ECO:0007669"/>
    <property type="project" value="InterPro"/>
</dbReference>
<gene>
    <name evidence="17" type="ORF">FHS89_002734</name>
</gene>
<evidence type="ECO:0000256" key="6">
    <source>
        <dbReference type="ARBA" id="ARBA00019425"/>
    </source>
</evidence>
<evidence type="ECO:0000256" key="12">
    <source>
        <dbReference type="ARBA" id="ARBA00022982"/>
    </source>
</evidence>
<evidence type="ECO:0000256" key="3">
    <source>
        <dbReference type="ARBA" id="ARBA00004141"/>
    </source>
</evidence>
<accession>A0A840X1P6</accession>
<keyword evidence="9" id="KW-0349">Heme</keyword>